<dbReference type="Proteomes" id="UP000232722">
    <property type="component" value="Unassembled WGS sequence"/>
</dbReference>
<feature type="compositionally biased region" description="Acidic residues" evidence="1">
    <location>
        <begin position="65"/>
        <end position="120"/>
    </location>
</feature>
<gene>
    <name evidence="3" type="ORF">RhiirA1_410354</name>
    <name evidence="4" type="ORF">RhiirA4_400628</name>
    <name evidence="2" type="ORF">RhiirA5_345836</name>
</gene>
<protein>
    <submittedName>
        <fullName evidence="4">Uncharacterized protein</fullName>
    </submittedName>
</protein>
<dbReference type="AlphaFoldDB" id="A0A2I1GEI8"/>
<reference evidence="2 6" key="2">
    <citation type="submission" date="2017-09" db="EMBL/GenBank/DDBJ databases">
        <title>Extensive intraspecific genome diversity in a model arbuscular mycorrhizal fungus.</title>
        <authorList>
            <person name="Chen E.C."/>
            <person name="Morin E."/>
            <person name="Beaudet D."/>
            <person name="Noel J."/>
            <person name="Ndikumana S."/>
            <person name="Charron P."/>
            <person name="St-Onge C."/>
            <person name="Giorgi J."/>
            <person name="Grigoriev I.V."/>
            <person name="Roux C."/>
            <person name="Martin F.M."/>
            <person name="Corradi N."/>
        </authorList>
    </citation>
    <scope>NUCLEOTIDE SEQUENCE [LARGE SCALE GENOMIC DNA]</scope>
    <source>
        <strain evidence="2 6">A5</strain>
    </source>
</reference>
<feature type="compositionally biased region" description="Polar residues" evidence="1">
    <location>
        <begin position="128"/>
        <end position="139"/>
    </location>
</feature>
<evidence type="ECO:0000313" key="2">
    <source>
        <dbReference type="EMBL" id="PKC17745.1"/>
    </source>
</evidence>
<dbReference type="EMBL" id="LLXJ01000006">
    <property type="protein sequence ID" value="PKC17745.1"/>
    <property type="molecule type" value="Genomic_DNA"/>
</dbReference>
<dbReference type="Proteomes" id="UP000232688">
    <property type="component" value="Unassembled WGS sequence"/>
</dbReference>
<evidence type="ECO:0000313" key="7">
    <source>
        <dbReference type="Proteomes" id="UP000234323"/>
    </source>
</evidence>
<feature type="region of interest" description="Disordered" evidence="1">
    <location>
        <begin position="63"/>
        <end position="165"/>
    </location>
</feature>
<evidence type="ECO:0000313" key="6">
    <source>
        <dbReference type="Proteomes" id="UP000232722"/>
    </source>
</evidence>
<dbReference type="VEuPathDB" id="FungiDB:RhiirA1_410354"/>
<dbReference type="OrthoDB" id="2394338at2759"/>
<reference evidence="4 7" key="1">
    <citation type="submission" date="2015-10" db="EMBL/GenBank/DDBJ databases">
        <title>Genome analyses suggest a sexual origin of heterokaryosis in a supposedly ancient asexual fungus.</title>
        <authorList>
            <person name="Ropars J."/>
            <person name="Sedzielewska K."/>
            <person name="Noel J."/>
            <person name="Charron P."/>
            <person name="Farinelli L."/>
            <person name="Marton T."/>
            <person name="Kruger M."/>
            <person name="Pelin A."/>
            <person name="Brachmann A."/>
            <person name="Corradi N."/>
        </authorList>
    </citation>
    <scope>NUCLEOTIDE SEQUENCE [LARGE SCALE GENOMIC DNA]</scope>
    <source>
        <strain evidence="4 7">A4</strain>
        <strain evidence="2 6">A5</strain>
    </source>
</reference>
<keyword evidence="7" id="KW-1185">Reference proteome</keyword>
<proteinExistence type="predicted"/>
<evidence type="ECO:0000256" key="1">
    <source>
        <dbReference type="SAM" id="MobiDB-lite"/>
    </source>
</evidence>
<dbReference type="EMBL" id="LLXH01000083">
    <property type="protein sequence ID" value="PKC73567.1"/>
    <property type="molecule type" value="Genomic_DNA"/>
</dbReference>
<dbReference type="Proteomes" id="UP000234323">
    <property type="component" value="Unassembled WGS sequence"/>
</dbReference>
<reference evidence="3 5" key="4">
    <citation type="submission" date="2017-10" db="EMBL/GenBank/DDBJ databases">
        <title>Genome analyses suggest a sexual origin of heterokaryosis in a supposedly ancient asexual fungus.</title>
        <authorList>
            <person name="Corradi N."/>
            <person name="Sedzielewska K."/>
            <person name="Noel J."/>
            <person name="Charron P."/>
            <person name="Farinelli L."/>
            <person name="Marton T."/>
            <person name="Kruger M."/>
            <person name="Pelin A."/>
            <person name="Brachmann A."/>
            <person name="Corradi N."/>
        </authorList>
    </citation>
    <scope>NUCLEOTIDE SEQUENCE [LARGE SCALE GENOMIC DNA]</scope>
    <source>
        <strain evidence="3 5">A1</strain>
    </source>
</reference>
<reference evidence="3 5" key="3">
    <citation type="submission" date="2017-10" db="EMBL/GenBank/DDBJ databases">
        <title>Extensive intraspecific genome diversity in a model arbuscular mycorrhizal fungus.</title>
        <authorList>
            <person name="Chen E.C.H."/>
            <person name="Morin E."/>
            <person name="Baudet D."/>
            <person name="Noel J."/>
            <person name="Ndikumana S."/>
            <person name="Charron P."/>
            <person name="St-Onge C."/>
            <person name="Giorgi J."/>
            <person name="Grigoriev I.V."/>
            <person name="Roux C."/>
            <person name="Martin F.M."/>
            <person name="Corradi N."/>
        </authorList>
    </citation>
    <scope>NUCLEOTIDE SEQUENCE [LARGE SCALE GENOMIC DNA]</scope>
    <source>
        <strain evidence="3 5">A1</strain>
    </source>
</reference>
<name>A0A2I1GEI8_9GLOM</name>
<organism evidence="4 7">
    <name type="scientific">Rhizophagus irregularis</name>
    <dbReference type="NCBI Taxonomy" id="588596"/>
    <lineage>
        <taxon>Eukaryota</taxon>
        <taxon>Fungi</taxon>
        <taxon>Fungi incertae sedis</taxon>
        <taxon>Mucoromycota</taxon>
        <taxon>Glomeromycotina</taxon>
        <taxon>Glomeromycetes</taxon>
        <taxon>Glomerales</taxon>
        <taxon>Glomeraceae</taxon>
        <taxon>Rhizophagus</taxon>
    </lineage>
</organism>
<dbReference type="EMBL" id="LLXI01000362">
    <property type="protein sequence ID" value="PKY45049.1"/>
    <property type="molecule type" value="Genomic_DNA"/>
</dbReference>
<sequence length="199" mass="22703">MASPYLWTPSLEPRTVINSSREVMINEAVALDKEEEDYEAQLHAIKLKNRRAPIIGVYKMRPNEYLDDDLPLIPEDDDDSEYDEVDDDDDEDDDEEEEDLDEDLEELDEEGDDEAEEGEESDYHYPNDVSTPILTSSSAPEEPEFLASTEILPPTSPNGDSSMNISMNISEREEFIAIDNEIYVNGSNTHEEPSFNMEE</sequence>
<dbReference type="VEuPathDB" id="FungiDB:FUN_009209"/>
<evidence type="ECO:0000313" key="4">
    <source>
        <dbReference type="EMBL" id="PKY45049.1"/>
    </source>
</evidence>
<dbReference type="VEuPathDB" id="FungiDB:RhiirFUN_008014"/>
<evidence type="ECO:0000313" key="5">
    <source>
        <dbReference type="Proteomes" id="UP000232688"/>
    </source>
</evidence>
<comment type="caution">
    <text evidence="4">The sequence shown here is derived from an EMBL/GenBank/DDBJ whole genome shotgun (WGS) entry which is preliminary data.</text>
</comment>
<evidence type="ECO:0000313" key="3">
    <source>
        <dbReference type="EMBL" id="PKC73567.1"/>
    </source>
</evidence>
<accession>A0A2I1GEI8</accession>